<keyword evidence="6" id="KW-0256">Endoplasmic reticulum</keyword>
<reference evidence="11 12" key="1">
    <citation type="submission" date="2014-04" db="EMBL/GenBank/DDBJ databases">
        <authorList>
            <consortium name="DOE Joint Genome Institute"/>
            <person name="Kuo A."/>
            <person name="Tarkka M."/>
            <person name="Buscot F."/>
            <person name="Kohler A."/>
            <person name="Nagy L.G."/>
            <person name="Floudas D."/>
            <person name="Copeland A."/>
            <person name="Barry K.W."/>
            <person name="Cichocki N."/>
            <person name="Veneault-Fourrey C."/>
            <person name="LaButti K."/>
            <person name="Lindquist E.A."/>
            <person name="Lipzen A."/>
            <person name="Lundell T."/>
            <person name="Morin E."/>
            <person name="Murat C."/>
            <person name="Sun H."/>
            <person name="Tunlid A."/>
            <person name="Henrissat B."/>
            <person name="Grigoriev I.V."/>
            <person name="Hibbett D.S."/>
            <person name="Martin F."/>
            <person name="Nordberg H.P."/>
            <person name="Cantor M.N."/>
            <person name="Hua S.X."/>
        </authorList>
    </citation>
    <scope>NUCLEOTIDE SEQUENCE [LARGE SCALE GENOMIC DNA]</scope>
    <source>
        <strain evidence="11 12">F 1598</strain>
    </source>
</reference>
<dbReference type="GO" id="GO:0008250">
    <property type="term" value="C:oligosaccharyltransferase complex"/>
    <property type="evidence" value="ECO:0007669"/>
    <property type="project" value="TreeGrafter"/>
</dbReference>
<dbReference type="HOGENOM" id="CLU_052855_1_2_1"/>
<feature type="chain" id="PRO_5002161710" description="Oligosaccharyl transferase subunit OST3/OST6 family" evidence="10">
    <location>
        <begin position="17"/>
        <end position="313"/>
    </location>
</feature>
<gene>
    <name evidence="11" type="ORF">PILCRDRAFT_815563</name>
</gene>
<protein>
    <recommendedName>
        <fullName evidence="13">Oligosaccharyl transferase subunit OST3/OST6 family</fullName>
    </recommendedName>
</protein>
<accession>A0A0C3BL05</accession>
<evidence type="ECO:0008006" key="13">
    <source>
        <dbReference type="Google" id="ProtNLM"/>
    </source>
</evidence>
<dbReference type="STRING" id="765440.A0A0C3BL05"/>
<feature type="transmembrane region" description="Helical" evidence="9">
    <location>
        <begin position="282"/>
        <end position="300"/>
    </location>
</feature>
<keyword evidence="12" id="KW-1185">Reference proteome</keyword>
<evidence type="ECO:0000256" key="8">
    <source>
        <dbReference type="ARBA" id="ARBA00023136"/>
    </source>
</evidence>
<sequence>MRWSVLALLSLPLCLAATKKSPLDELTALAAAGNGDIKITSERVYDLLTTPNRNWSASIHFTALDKKRRCAPCKEFDPAWKAVAQAWSTVPAPQRNNHFFATLDFDDVQAVFQKLGLASAPIAHVHTAMEGPRASARKEPIKYDMSHGFDASPLAEQLSVHTPIPIPYRAPIDWARWGTFGSAALLFVITIQFIAPVLRNKWTWAVVTILTSLVMTAGYMFTRIRSAPYTAGGSWIAPGYQNQYGQETQVVAAIYGLLAASFLMLTLVVPTQMSPARQRIQVYLWTTVIILIFSILVSLFKVKNRGYPFKILF</sequence>
<dbReference type="FunCoup" id="A0A0C3BL05">
    <property type="interactions" value="229"/>
</dbReference>
<dbReference type="AlphaFoldDB" id="A0A0C3BL05"/>
<evidence type="ECO:0000256" key="9">
    <source>
        <dbReference type="SAM" id="Phobius"/>
    </source>
</evidence>
<comment type="similarity">
    <text evidence="3">Belongs to the OST3/OST6 family.</text>
</comment>
<evidence type="ECO:0000256" key="3">
    <source>
        <dbReference type="ARBA" id="ARBA00009561"/>
    </source>
</evidence>
<reference evidence="12" key="2">
    <citation type="submission" date="2015-01" db="EMBL/GenBank/DDBJ databases">
        <title>Evolutionary Origins and Diversification of the Mycorrhizal Mutualists.</title>
        <authorList>
            <consortium name="DOE Joint Genome Institute"/>
            <consortium name="Mycorrhizal Genomics Consortium"/>
            <person name="Kohler A."/>
            <person name="Kuo A."/>
            <person name="Nagy L.G."/>
            <person name="Floudas D."/>
            <person name="Copeland A."/>
            <person name="Barry K.W."/>
            <person name="Cichocki N."/>
            <person name="Veneault-Fourrey C."/>
            <person name="LaButti K."/>
            <person name="Lindquist E.A."/>
            <person name="Lipzen A."/>
            <person name="Lundell T."/>
            <person name="Morin E."/>
            <person name="Murat C."/>
            <person name="Riley R."/>
            <person name="Ohm R."/>
            <person name="Sun H."/>
            <person name="Tunlid A."/>
            <person name="Henrissat B."/>
            <person name="Grigoriev I.V."/>
            <person name="Hibbett D.S."/>
            <person name="Martin F."/>
        </authorList>
    </citation>
    <scope>NUCLEOTIDE SEQUENCE [LARGE SCALE GENOMIC DNA]</scope>
    <source>
        <strain evidence="12">F 1598</strain>
    </source>
</reference>
<dbReference type="PANTHER" id="PTHR12692">
    <property type="entry name" value="DOLICHYL-DIPHOSPHOOLIGOSACCHARIDE--PROTEIN GLYCOSYLTRANSFERASE-RELATED"/>
    <property type="match status" value="1"/>
</dbReference>
<feature type="transmembrane region" description="Helical" evidence="9">
    <location>
        <begin position="174"/>
        <end position="195"/>
    </location>
</feature>
<evidence type="ECO:0000256" key="7">
    <source>
        <dbReference type="ARBA" id="ARBA00022989"/>
    </source>
</evidence>
<evidence type="ECO:0000256" key="6">
    <source>
        <dbReference type="ARBA" id="ARBA00022824"/>
    </source>
</evidence>
<dbReference type="Proteomes" id="UP000054166">
    <property type="component" value="Unassembled WGS sequence"/>
</dbReference>
<evidence type="ECO:0000256" key="5">
    <source>
        <dbReference type="ARBA" id="ARBA00022729"/>
    </source>
</evidence>
<dbReference type="PANTHER" id="PTHR12692:SF0">
    <property type="entry name" value="GH11935P"/>
    <property type="match status" value="1"/>
</dbReference>
<dbReference type="EMBL" id="KN832980">
    <property type="protein sequence ID" value="KIM87103.1"/>
    <property type="molecule type" value="Genomic_DNA"/>
</dbReference>
<keyword evidence="8 9" id="KW-0472">Membrane</keyword>
<dbReference type="InParanoid" id="A0A0C3BL05"/>
<name>A0A0C3BL05_PILCF</name>
<keyword evidence="7 9" id="KW-1133">Transmembrane helix</keyword>
<feature type="signal peptide" evidence="10">
    <location>
        <begin position="1"/>
        <end position="16"/>
    </location>
</feature>
<evidence type="ECO:0000256" key="1">
    <source>
        <dbReference type="ARBA" id="ARBA00002791"/>
    </source>
</evidence>
<evidence type="ECO:0000313" key="12">
    <source>
        <dbReference type="Proteomes" id="UP000054166"/>
    </source>
</evidence>
<dbReference type="GO" id="GO:0018279">
    <property type="term" value="P:protein N-linked glycosylation via asparagine"/>
    <property type="evidence" value="ECO:0007669"/>
    <property type="project" value="TreeGrafter"/>
</dbReference>
<dbReference type="Gene3D" id="3.40.30.10">
    <property type="entry name" value="Glutaredoxin"/>
    <property type="match status" value="1"/>
</dbReference>
<evidence type="ECO:0000256" key="10">
    <source>
        <dbReference type="SAM" id="SignalP"/>
    </source>
</evidence>
<keyword evidence="4 9" id="KW-0812">Transmembrane</keyword>
<dbReference type="Pfam" id="PF04756">
    <property type="entry name" value="OST3_OST6"/>
    <property type="match status" value="1"/>
</dbReference>
<organism evidence="11 12">
    <name type="scientific">Piloderma croceum (strain F 1598)</name>
    <dbReference type="NCBI Taxonomy" id="765440"/>
    <lineage>
        <taxon>Eukaryota</taxon>
        <taxon>Fungi</taxon>
        <taxon>Dikarya</taxon>
        <taxon>Basidiomycota</taxon>
        <taxon>Agaricomycotina</taxon>
        <taxon>Agaricomycetes</taxon>
        <taxon>Agaricomycetidae</taxon>
        <taxon>Atheliales</taxon>
        <taxon>Atheliaceae</taxon>
        <taxon>Piloderma</taxon>
    </lineage>
</organism>
<dbReference type="InterPro" id="IPR021149">
    <property type="entry name" value="OligosaccharylTrfase_OST3/OST6"/>
</dbReference>
<comment type="function">
    <text evidence="1">Subunit of the oligosaccharyl transferase (OST) complex that catalyzes the initial transfer of a defined glycan (Glc(3)Man(9)GlcNAc(2) in eukaryotes) from the lipid carrier dolichol-pyrophosphate to an asparagine residue within an Asn-X-Ser/Thr consensus motif in nascent polypeptide chains, the first step in protein N-glycosylation. N-glycosylation occurs cotranslationally and the complex associates with the Sec61 complex at the channel-forming translocon complex that mediates protein translocation across the endoplasmic reticulum (ER). All subunits are required for a maximal enzyme activity.</text>
</comment>
<feature type="transmembrane region" description="Helical" evidence="9">
    <location>
        <begin position="202"/>
        <end position="221"/>
    </location>
</feature>
<comment type="subcellular location">
    <subcellularLocation>
        <location evidence="2">Endoplasmic reticulum membrane</location>
        <topology evidence="2">Multi-pass membrane protein</topology>
    </subcellularLocation>
</comment>
<proteinExistence type="inferred from homology"/>
<keyword evidence="5 10" id="KW-0732">Signal</keyword>
<evidence type="ECO:0000256" key="2">
    <source>
        <dbReference type="ARBA" id="ARBA00004477"/>
    </source>
</evidence>
<dbReference type="OrthoDB" id="67566at2759"/>
<evidence type="ECO:0000256" key="4">
    <source>
        <dbReference type="ARBA" id="ARBA00022692"/>
    </source>
</evidence>
<evidence type="ECO:0000313" key="11">
    <source>
        <dbReference type="EMBL" id="KIM87103.1"/>
    </source>
</evidence>
<feature type="transmembrane region" description="Helical" evidence="9">
    <location>
        <begin position="250"/>
        <end position="270"/>
    </location>
</feature>